<keyword evidence="1" id="KW-0805">Transcription regulation</keyword>
<dbReference type="InterPro" id="IPR009061">
    <property type="entry name" value="DNA-bd_dom_put_sf"/>
</dbReference>
<dbReference type="SMART" id="SM00422">
    <property type="entry name" value="HTH_MERR"/>
    <property type="match status" value="1"/>
</dbReference>
<feature type="coiled-coil region" evidence="4">
    <location>
        <begin position="83"/>
        <end position="113"/>
    </location>
</feature>
<feature type="domain" description="HTH merR-type" evidence="5">
    <location>
        <begin position="4"/>
        <end position="73"/>
    </location>
</feature>
<dbReference type="SUPFAM" id="SSF46955">
    <property type="entry name" value="Putative DNA-binding domain"/>
    <property type="match status" value="1"/>
</dbReference>
<dbReference type="Pfam" id="PF00376">
    <property type="entry name" value="MerR"/>
    <property type="match status" value="1"/>
</dbReference>
<proteinExistence type="predicted"/>
<dbReference type="EMBL" id="JAAVXB010000014">
    <property type="protein sequence ID" value="NKF24339.1"/>
    <property type="molecule type" value="Genomic_DNA"/>
</dbReference>
<evidence type="ECO:0000256" key="4">
    <source>
        <dbReference type="SAM" id="Coils"/>
    </source>
</evidence>
<dbReference type="Gene3D" id="1.10.1660.10">
    <property type="match status" value="1"/>
</dbReference>
<dbReference type="PROSITE" id="PS00552">
    <property type="entry name" value="HTH_MERR_1"/>
    <property type="match status" value="1"/>
</dbReference>
<keyword evidence="3" id="KW-0804">Transcription</keyword>
<keyword evidence="4" id="KW-0175">Coiled coil</keyword>
<evidence type="ECO:0000313" key="7">
    <source>
        <dbReference type="Proteomes" id="UP000653472"/>
    </source>
</evidence>
<dbReference type="RefSeq" id="WP_168149655.1">
    <property type="nucleotide sequence ID" value="NZ_JAAVXB010000014.1"/>
</dbReference>
<sequence length="138" mass="15882">MTSALTIGRLALAADVHIETVRYYQRVGLLREPERPLGGVRRYEHQDLARLQFIRRAKTMGFTLDEIAGLLHLKGKRACEQTRRMTEHKLLDVRRKLEDLKRLETELMQLADDCAHAPRGEHCPTLNFWVSGIYCGLG</sequence>
<dbReference type="InterPro" id="IPR015358">
    <property type="entry name" value="Tscrpt_reg_MerR_DNA-bd"/>
</dbReference>
<organism evidence="6 7">
    <name type="scientific">Solimonas marina</name>
    <dbReference type="NCBI Taxonomy" id="2714601"/>
    <lineage>
        <taxon>Bacteria</taxon>
        <taxon>Pseudomonadati</taxon>
        <taxon>Pseudomonadota</taxon>
        <taxon>Gammaproteobacteria</taxon>
        <taxon>Nevskiales</taxon>
        <taxon>Nevskiaceae</taxon>
        <taxon>Solimonas</taxon>
    </lineage>
</organism>
<dbReference type="InterPro" id="IPR000551">
    <property type="entry name" value="MerR-type_HTH_dom"/>
</dbReference>
<evidence type="ECO:0000313" key="6">
    <source>
        <dbReference type="EMBL" id="NKF24339.1"/>
    </source>
</evidence>
<keyword evidence="2 6" id="KW-0238">DNA-binding</keyword>
<evidence type="ECO:0000256" key="2">
    <source>
        <dbReference type="ARBA" id="ARBA00023125"/>
    </source>
</evidence>
<dbReference type="GO" id="GO:0003677">
    <property type="term" value="F:DNA binding"/>
    <property type="evidence" value="ECO:0007669"/>
    <property type="project" value="UniProtKB-KW"/>
</dbReference>
<evidence type="ECO:0000259" key="5">
    <source>
        <dbReference type="PROSITE" id="PS50937"/>
    </source>
</evidence>
<accession>A0A970BAF1</accession>
<comment type="caution">
    <text evidence="6">The sequence shown here is derived from an EMBL/GenBank/DDBJ whole genome shotgun (WGS) entry which is preliminary data.</text>
</comment>
<dbReference type="PANTHER" id="PTHR30204">
    <property type="entry name" value="REDOX-CYCLING DRUG-SENSING TRANSCRIPTIONAL ACTIVATOR SOXR"/>
    <property type="match status" value="1"/>
</dbReference>
<dbReference type="PRINTS" id="PR00040">
    <property type="entry name" value="HTHMERR"/>
</dbReference>
<dbReference type="Proteomes" id="UP000653472">
    <property type="component" value="Unassembled WGS sequence"/>
</dbReference>
<dbReference type="GO" id="GO:0003700">
    <property type="term" value="F:DNA-binding transcription factor activity"/>
    <property type="evidence" value="ECO:0007669"/>
    <property type="project" value="InterPro"/>
</dbReference>
<dbReference type="AlphaFoldDB" id="A0A970BAF1"/>
<keyword evidence="7" id="KW-1185">Reference proteome</keyword>
<name>A0A970BAF1_9GAMM</name>
<evidence type="ECO:0000256" key="1">
    <source>
        <dbReference type="ARBA" id="ARBA00023015"/>
    </source>
</evidence>
<evidence type="ECO:0000256" key="3">
    <source>
        <dbReference type="ARBA" id="ARBA00023163"/>
    </source>
</evidence>
<gene>
    <name evidence="6" type="ORF">G7Y82_18665</name>
</gene>
<dbReference type="InterPro" id="IPR047057">
    <property type="entry name" value="MerR_fam"/>
</dbReference>
<dbReference type="Pfam" id="PF09278">
    <property type="entry name" value="MerR-DNA-bind"/>
    <property type="match status" value="1"/>
</dbReference>
<dbReference type="PANTHER" id="PTHR30204:SF94">
    <property type="entry name" value="HEAVY METAL-DEPENDENT TRANSCRIPTIONAL REGULATOR HI_0293-RELATED"/>
    <property type="match status" value="1"/>
</dbReference>
<dbReference type="PROSITE" id="PS50937">
    <property type="entry name" value="HTH_MERR_2"/>
    <property type="match status" value="1"/>
</dbReference>
<protein>
    <submittedName>
        <fullName evidence="6">MerR family DNA-binding protein</fullName>
    </submittedName>
</protein>
<reference evidence="6" key="1">
    <citation type="submission" date="2020-03" db="EMBL/GenBank/DDBJ databases">
        <title>Solimonas marina sp. nov., isolated from deep seawater of the Pacific Ocean.</title>
        <authorList>
            <person name="Liu X."/>
            <person name="Lai Q."/>
            <person name="Sun F."/>
            <person name="Gai Y."/>
            <person name="Li G."/>
            <person name="Shao Z."/>
        </authorList>
    </citation>
    <scope>NUCLEOTIDE SEQUENCE</scope>
    <source>
        <strain evidence="6">C16B3</strain>
    </source>
</reference>